<keyword evidence="4" id="KW-0963">Cytoplasm</keyword>
<comment type="similarity">
    <text evidence="3">Belongs to the TSSC4 family.</text>
</comment>
<feature type="region of interest" description="Disordered" evidence="11">
    <location>
        <begin position="223"/>
        <end position="298"/>
    </location>
</feature>
<dbReference type="EMBL" id="PNBA02000016">
    <property type="protein sequence ID" value="KAG6396849.1"/>
    <property type="molecule type" value="Genomic_DNA"/>
</dbReference>
<dbReference type="GO" id="GO:0006397">
    <property type="term" value="P:mRNA processing"/>
    <property type="evidence" value="ECO:0007669"/>
    <property type="project" value="UniProtKB-KW"/>
</dbReference>
<reference evidence="12" key="2">
    <citation type="submission" date="2020-08" db="EMBL/GenBank/DDBJ databases">
        <title>Plant Genome Project.</title>
        <authorList>
            <person name="Zhang R.-G."/>
        </authorList>
    </citation>
    <scope>NUCLEOTIDE SEQUENCE</scope>
    <source>
        <strain evidence="12">Huo1</strain>
        <tissue evidence="12">Leaf</tissue>
    </source>
</reference>
<dbReference type="AlphaFoldDB" id="A0A8X8WMS9"/>
<evidence type="ECO:0000256" key="4">
    <source>
        <dbReference type="ARBA" id="ARBA00022490"/>
    </source>
</evidence>
<evidence type="ECO:0000313" key="12">
    <source>
        <dbReference type="EMBL" id="KAG6396849.1"/>
    </source>
</evidence>
<dbReference type="PANTHER" id="PTHR13445:SF3">
    <property type="entry name" value="U5 SMALL NUCLEAR RIBONUCLEOPROTEIN TSSC4"/>
    <property type="match status" value="1"/>
</dbReference>
<name>A0A8X8WMS9_SALSN</name>
<keyword evidence="13" id="KW-1185">Reference proteome</keyword>
<evidence type="ECO:0000256" key="10">
    <source>
        <dbReference type="ARBA" id="ARBA00045970"/>
    </source>
</evidence>
<protein>
    <recommendedName>
        <fullName evidence="9">U5 small nuclear ribonucleoprotein TSSC4</fullName>
    </recommendedName>
</protein>
<comment type="caution">
    <text evidence="12">The sequence shown here is derived from an EMBL/GenBank/DDBJ whole genome shotgun (WGS) entry which is preliminary data.</text>
</comment>
<evidence type="ECO:0000256" key="3">
    <source>
        <dbReference type="ARBA" id="ARBA00010362"/>
    </source>
</evidence>
<feature type="compositionally biased region" description="Polar residues" evidence="11">
    <location>
        <begin position="417"/>
        <end position="439"/>
    </location>
</feature>
<accession>A0A8X8WMS9</accession>
<evidence type="ECO:0000256" key="11">
    <source>
        <dbReference type="SAM" id="MobiDB-lite"/>
    </source>
</evidence>
<evidence type="ECO:0000256" key="7">
    <source>
        <dbReference type="ARBA" id="ARBA00023187"/>
    </source>
</evidence>
<evidence type="ECO:0000256" key="2">
    <source>
        <dbReference type="ARBA" id="ARBA00004496"/>
    </source>
</evidence>
<feature type="compositionally biased region" description="Basic and acidic residues" evidence="11">
    <location>
        <begin position="38"/>
        <end position="57"/>
    </location>
</feature>
<feature type="compositionally biased region" description="Basic and acidic residues" evidence="11">
    <location>
        <begin position="407"/>
        <end position="416"/>
    </location>
</feature>
<evidence type="ECO:0000313" key="13">
    <source>
        <dbReference type="Proteomes" id="UP000298416"/>
    </source>
</evidence>
<dbReference type="GO" id="GO:0005737">
    <property type="term" value="C:cytoplasm"/>
    <property type="evidence" value="ECO:0007669"/>
    <property type="project" value="UniProtKB-SubCell"/>
</dbReference>
<feature type="region of interest" description="Disordered" evidence="11">
    <location>
        <begin position="400"/>
        <end position="439"/>
    </location>
</feature>
<dbReference type="GO" id="GO:0005681">
    <property type="term" value="C:spliceosomal complex"/>
    <property type="evidence" value="ECO:0007669"/>
    <property type="project" value="UniProtKB-KW"/>
</dbReference>
<keyword evidence="6" id="KW-0747">Spliceosome</keyword>
<evidence type="ECO:0000256" key="8">
    <source>
        <dbReference type="ARBA" id="ARBA00023242"/>
    </source>
</evidence>
<dbReference type="GO" id="GO:0008380">
    <property type="term" value="P:RNA splicing"/>
    <property type="evidence" value="ECO:0007669"/>
    <property type="project" value="UniProtKB-KW"/>
</dbReference>
<evidence type="ECO:0000256" key="1">
    <source>
        <dbReference type="ARBA" id="ARBA00004123"/>
    </source>
</evidence>
<feature type="compositionally biased region" description="Acidic residues" evidence="11">
    <location>
        <begin position="61"/>
        <end position="91"/>
    </location>
</feature>
<gene>
    <name evidence="12" type="ORF">SASPL_143006</name>
</gene>
<proteinExistence type="inferred from homology"/>
<feature type="compositionally biased region" description="Polar residues" evidence="11">
    <location>
        <begin position="276"/>
        <end position="291"/>
    </location>
</feature>
<feature type="compositionally biased region" description="Basic and acidic residues" evidence="11">
    <location>
        <begin position="360"/>
        <end position="380"/>
    </location>
</feature>
<evidence type="ECO:0000256" key="5">
    <source>
        <dbReference type="ARBA" id="ARBA00022664"/>
    </source>
</evidence>
<feature type="region of interest" description="Disordered" evidence="11">
    <location>
        <begin position="17"/>
        <end position="129"/>
    </location>
</feature>
<dbReference type="Pfam" id="PF15264">
    <property type="entry name" value="TSSC4"/>
    <property type="match status" value="1"/>
</dbReference>
<dbReference type="OrthoDB" id="1906282at2759"/>
<evidence type="ECO:0000256" key="9">
    <source>
        <dbReference type="ARBA" id="ARBA00035304"/>
    </source>
</evidence>
<dbReference type="Proteomes" id="UP000298416">
    <property type="component" value="Unassembled WGS sequence"/>
</dbReference>
<dbReference type="PANTHER" id="PTHR13445">
    <property type="entry name" value="TUMOR SUPPRESSING SUBTRANSFERABLE CANDIDATE 4 TSSC4"/>
    <property type="match status" value="1"/>
</dbReference>
<reference evidence="12" key="1">
    <citation type="submission" date="2018-01" db="EMBL/GenBank/DDBJ databases">
        <authorList>
            <person name="Mao J.F."/>
        </authorList>
    </citation>
    <scope>NUCLEOTIDE SEQUENCE</scope>
    <source>
        <strain evidence="12">Huo1</strain>
        <tissue evidence="12">Leaf</tissue>
    </source>
</reference>
<comment type="subcellular location">
    <subcellularLocation>
        <location evidence="2">Cytoplasm</location>
    </subcellularLocation>
    <subcellularLocation>
        <location evidence="1">Nucleus</location>
    </subcellularLocation>
</comment>
<comment type="function">
    <text evidence="10">Protein associated with the U5 snRNP, during its maturation and its post-splicing recycling and which is required for spliceosomal tri-snRNP complex assembly in the nucleus. Has a molecular sequestering activity and transiently hinders SNRNP200 binding sites for constitutive splicing factors that intervene later during the assembly of the spliceosome and splicing. Together with its molecular sequestering activity, may also function as a molecular adapter and placeholder, coordinating the assembly of the U5 snRNP and its association with the U4/U6 di-snRNP.</text>
</comment>
<keyword evidence="5" id="KW-0507">mRNA processing</keyword>
<organism evidence="12">
    <name type="scientific">Salvia splendens</name>
    <name type="common">Scarlet sage</name>
    <dbReference type="NCBI Taxonomy" id="180675"/>
    <lineage>
        <taxon>Eukaryota</taxon>
        <taxon>Viridiplantae</taxon>
        <taxon>Streptophyta</taxon>
        <taxon>Embryophyta</taxon>
        <taxon>Tracheophyta</taxon>
        <taxon>Spermatophyta</taxon>
        <taxon>Magnoliopsida</taxon>
        <taxon>eudicotyledons</taxon>
        <taxon>Gunneridae</taxon>
        <taxon>Pentapetalae</taxon>
        <taxon>asterids</taxon>
        <taxon>lamiids</taxon>
        <taxon>Lamiales</taxon>
        <taxon>Lamiaceae</taxon>
        <taxon>Nepetoideae</taxon>
        <taxon>Mentheae</taxon>
        <taxon>Salviinae</taxon>
        <taxon>Salvia</taxon>
        <taxon>Salvia subgen. Calosphace</taxon>
        <taxon>core Calosphace</taxon>
    </lineage>
</organism>
<keyword evidence="7" id="KW-0508">mRNA splicing</keyword>
<feature type="compositionally biased region" description="Basic and acidic residues" evidence="11">
    <location>
        <begin position="223"/>
        <end position="247"/>
    </location>
</feature>
<sequence>MEDSFKVRVDKVFGALGNHTAPSAGVSPALWSLTDEEIERREWNRNKNITREEKDQSEPSFDLESDLNELSEEEDEEEEEEDEEQEEGEEIDGSKRRRNNNNNGGGGESSVEEYLEVQSNIGRDCTLDYEDEEDEFDKVAAGSEETDDRIYLKNVKCADYELEEVIRYGEIPSSFQVTAKDPRANRSAAKIRLREDAEATGELDGLQLSDSSMATNLDAEDIKKGELDIDNPKPILKKRDISMDTKSQKRVRFMAGPESSTHEDQQAASDLASESRAMSDSSVSEQASDPSKYSAGVPDYLINPKKYTCYTFDSSDDMDEESNRKAHADFFHDLRKKNSDTLMEEMPMELPKSIVFTPKKKAENDSTAKSDSELKTRENLENKRWSVDITAEITQESEISAMEEDEPVHVAVDECPRSSQKPGRQYRTKTNGNADDNLD</sequence>
<keyword evidence="8" id="KW-0539">Nucleus</keyword>
<dbReference type="InterPro" id="IPR029338">
    <property type="entry name" value="TSSC4"/>
</dbReference>
<feature type="region of interest" description="Disordered" evidence="11">
    <location>
        <begin position="358"/>
        <end position="380"/>
    </location>
</feature>
<evidence type="ECO:0000256" key="6">
    <source>
        <dbReference type="ARBA" id="ARBA00022728"/>
    </source>
</evidence>